<gene>
    <name evidence="2" type="ORF">ET495_09980</name>
</gene>
<feature type="transmembrane region" description="Helical" evidence="1">
    <location>
        <begin position="69"/>
        <end position="96"/>
    </location>
</feature>
<keyword evidence="1" id="KW-0812">Transmembrane</keyword>
<evidence type="ECO:0000256" key="1">
    <source>
        <dbReference type="SAM" id="Phobius"/>
    </source>
</evidence>
<keyword evidence="1" id="KW-1133">Transmembrane helix</keyword>
<dbReference type="Proteomes" id="UP000291758">
    <property type="component" value="Chromosome"/>
</dbReference>
<reference evidence="2 3" key="1">
    <citation type="submission" date="2019-01" db="EMBL/GenBank/DDBJ databases">
        <title>Genome sequencing of strain 2JSPR-7.</title>
        <authorList>
            <person name="Heo J."/>
            <person name="Kim S.-J."/>
            <person name="Kim J.-S."/>
            <person name="Hong S.-B."/>
            <person name="Kwon S.-W."/>
        </authorList>
    </citation>
    <scope>NUCLEOTIDE SEQUENCE [LARGE SCALE GENOMIC DNA]</scope>
    <source>
        <strain evidence="2 3">2JSPR-7</strain>
    </source>
</reference>
<feature type="transmembrane region" description="Helical" evidence="1">
    <location>
        <begin position="6"/>
        <end position="26"/>
    </location>
</feature>
<dbReference type="OrthoDB" id="5148460at2"/>
<accession>A0A4V0YEA4</accession>
<evidence type="ECO:0000313" key="2">
    <source>
        <dbReference type="EMBL" id="QAY63521.1"/>
    </source>
</evidence>
<keyword evidence="1" id="KW-0472">Membrane</keyword>
<protein>
    <recommendedName>
        <fullName evidence="4">Sulfate permease</fullName>
    </recommendedName>
</protein>
<sequence length="113" mass="12324">MVVRLGLAAVGGVLGMCQAWLPSNLLVRWIYTDRGLKWGVPIAAALIPAYVTVGQVAQGRIDAGGSQWWWALLAWSLLGALKFLSVGIRTPFVWAVRAMRRRARPHRGSEASA</sequence>
<dbReference type="RefSeq" id="WP_129204656.1">
    <property type="nucleotide sequence ID" value="NZ_CP035495.1"/>
</dbReference>
<dbReference type="KEGG" id="xyl:ET495_09980"/>
<evidence type="ECO:0008006" key="4">
    <source>
        <dbReference type="Google" id="ProtNLM"/>
    </source>
</evidence>
<name>A0A4V0YEA4_9MICO</name>
<dbReference type="EMBL" id="CP035495">
    <property type="protein sequence ID" value="QAY63521.1"/>
    <property type="molecule type" value="Genomic_DNA"/>
</dbReference>
<proteinExistence type="predicted"/>
<evidence type="ECO:0000313" key="3">
    <source>
        <dbReference type="Proteomes" id="UP000291758"/>
    </source>
</evidence>
<organism evidence="2 3">
    <name type="scientific">Xylanimonas allomyrinae</name>
    <dbReference type="NCBI Taxonomy" id="2509459"/>
    <lineage>
        <taxon>Bacteria</taxon>
        <taxon>Bacillati</taxon>
        <taxon>Actinomycetota</taxon>
        <taxon>Actinomycetes</taxon>
        <taxon>Micrococcales</taxon>
        <taxon>Promicromonosporaceae</taxon>
        <taxon>Xylanimonas</taxon>
    </lineage>
</organism>
<keyword evidence="3" id="KW-1185">Reference proteome</keyword>
<dbReference type="AlphaFoldDB" id="A0A4V0YEA4"/>
<feature type="transmembrane region" description="Helical" evidence="1">
    <location>
        <begin position="38"/>
        <end position="57"/>
    </location>
</feature>